<keyword evidence="4 6" id="KW-1133">Transmembrane helix</keyword>
<proteinExistence type="predicted"/>
<evidence type="ECO:0000259" key="7">
    <source>
        <dbReference type="Pfam" id="PF00892"/>
    </source>
</evidence>
<keyword evidence="5 6" id="KW-0472">Membrane</keyword>
<dbReference type="PANTHER" id="PTHR32322">
    <property type="entry name" value="INNER MEMBRANE TRANSPORTER"/>
    <property type="match status" value="1"/>
</dbReference>
<dbReference type="GO" id="GO:0005886">
    <property type="term" value="C:plasma membrane"/>
    <property type="evidence" value="ECO:0007669"/>
    <property type="project" value="UniProtKB-SubCell"/>
</dbReference>
<organism evidence="8 9">
    <name type="scientific">Cupriavidus necator (strain ATCC 43291 / DSM 13513 / CCUG 52238 / LMG 8453 / N-1)</name>
    <name type="common">Ralstonia eutropha</name>
    <dbReference type="NCBI Taxonomy" id="1042878"/>
    <lineage>
        <taxon>Bacteria</taxon>
        <taxon>Pseudomonadati</taxon>
        <taxon>Pseudomonadota</taxon>
        <taxon>Betaproteobacteria</taxon>
        <taxon>Burkholderiales</taxon>
        <taxon>Burkholderiaceae</taxon>
        <taxon>Cupriavidus</taxon>
    </lineage>
</organism>
<dbReference type="InterPro" id="IPR000620">
    <property type="entry name" value="EamA_dom"/>
</dbReference>
<dbReference type="InterPro" id="IPR050638">
    <property type="entry name" value="AA-Vitamin_Transporters"/>
</dbReference>
<evidence type="ECO:0000313" key="8">
    <source>
        <dbReference type="EMBL" id="AEI79954.1"/>
    </source>
</evidence>
<accession>F8GTB6</accession>
<feature type="transmembrane region" description="Helical" evidence="6">
    <location>
        <begin position="45"/>
        <end position="65"/>
    </location>
</feature>
<feature type="transmembrane region" description="Helical" evidence="6">
    <location>
        <begin position="77"/>
        <end position="95"/>
    </location>
</feature>
<comment type="subcellular location">
    <subcellularLocation>
        <location evidence="1">Cell membrane</location>
        <topology evidence="1">Multi-pass membrane protein</topology>
    </subcellularLocation>
</comment>
<evidence type="ECO:0000313" key="9">
    <source>
        <dbReference type="Proteomes" id="UP000006798"/>
    </source>
</evidence>
<feature type="domain" description="EamA" evidence="7">
    <location>
        <begin position="192"/>
        <end position="327"/>
    </location>
</feature>
<dbReference type="Proteomes" id="UP000006798">
    <property type="component" value="Chromosome 2"/>
</dbReference>
<keyword evidence="3 6" id="KW-0812">Transmembrane</keyword>
<evidence type="ECO:0000256" key="4">
    <source>
        <dbReference type="ARBA" id="ARBA00022989"/>
    </source>
</evidence>
<feature type="transmembrane region" description="Helical" evidence="6">
    <location>
        <begin position="256"/>
        <end position="275"/>
    </location>
</feature>
<keyword evidence="2" id="KW-1003">Cell membrane</keyword>
<dbReference type="AlphaFoldDB" id="F8GTB6"/>
<protein>
    <submittedName>
        <fullName evidence="8">Hypothetical membrane protein DUF6</fullName>
    </submittedName>
</protein>
<dbReference type="EMBL" id="CP002878">
    <property type="protein sequence ID" value="AEI79954.1"/>
    <property type="molecule type" value="Genomic_DNA"/>
</dbReference>
<dbReference type="Pfam" id="PF00892">
    <property type="entry name" value="EamA"/>
    <property type="match status" value="2"/>
</dbReference>
<evidence type="ECO:0000256" key="3">
    <source>
        <dbReference type="ARBA" id="ARBA00022692"/>
    </source>
</evidence>
<sequence length="331" mass="35694">MTHSPWILAPGAPAPCMADNALFYKRPIPMHASSNTTGRIDWTTLFLLTFPPLSWAGNAIVGRLAAGTVPPITLNSVRWVLAGLLLAPFAWRGVIEHRAALRRHAGVITALGVLSIASYNALQYLALTTSTPINVTLIGASTPLFLIVIGAICFGERVKPWHVAGALLCMVGVTFVLVRGELGRLAQLDLVAGDLFMLAATIAWSGYTWLLRKQRPAVPLPVLLFAQIVTGVLASAPVTAWELMTLDQPLQWNGKVAAILLYVATIPSLLAYFAWDRAIARAGAQLPVFFITLTPVFAALLSTLLLGDWPRWYHAVGLAAIAAGIWLAQRR</sequence>
<feature type="transmembrane region" description="Helical" evidence="6">
    <location>
        <begin position="161"/>
        <end position="178"/>
    </location>
</feature>
<feature type="transmembrane region" description="Helical" evidence="6">
    <location>
        <begin position="133"/>
        <end position="154"/>
    </location>
</feature>
<evidence type="ECO:0000256" key="5">
    <source>
        <dbReference type="ARBA" id="ARBA00023136"/>
    </source>
</evidence>
<dbReference type="InterPro" id="IPR037185">
    <property type="entry name" value="EmrE-like"/>
</dbReference>
<dbReference type="SUPFAM" id="SSF103481">
    <property type="entry name" value="Multidrug resistance efflux transporter EmrE"/>
    <property type="match status" value="2"/>
</dbReference>
<reference evidence="8 9" key="1">
    <citation type="journal article" date="2011" name="J. Bacteriol.">
        <title>Complete genome sequence of the type strain Cupriavidus necator N-1.</title>
        <authorList>
            <person name="Poehlein A."/>
            <person name="Kusian B."/>
            <person name="Friedrich B."/>
            <person name="Daniel R."/>
            <person name="Bowien B."/>
        </authorList>
    </citation>
    <scope>NUCLEOTIDE SEQUENCE [LARGE SCALE GENOMIC DNA]</scope>
    <source>
        <strain evidence="9">ATCC 43291 / DSM 13513 / CCUG 52238 / LMG 8453 / N-1</strain>
    </source>
</reference>
<feature type="transmembrane region" description="Helical" evidence="6">
    <location>
        <begin position="287"/>
        <end position="306"/>
    </location>
</feature>
<evidence type="ECO:0000256" key="6">
    <source>
        <dbReference type="SAM" id="Phobius"/>
    </source>
</evidence>
<feature type="domain" description="EamA" evidence="7">
    <location>
        <begin position="45"/>
        <end position="177"/>
    </location>
</feature>
<feature type="transmembrane region" description="Helical" evidence="6">
    <location>
        <begin position="190"/>
        <end position="210"/>
    </location>
</feature>
<dbReference type="HOGENOM" id="CLU_033863_4_4_4"/>
<feature type="transmembrane region" description="Helical" evidence="6">
    <location>
        <begin position="312"/>
        <end position="328"/>
    </location>
</feature>
<evidence type="ECO:0000256" key="1">
    <source>
        <dbReference type="ARBA" id="ARBA00004651"/>
    </source>
</evidence>
<dbReference type="PANTHER" id="PTHR32322:SF18">
    <property type="entry name" value="S-ADENOSYLMETHIONINE_S-ADENOSYLHOMOCYSTEINE TRANSPORTER"/>
    <property type="match status" value="1"/>
</dbReference>
<evidence type="ECO:0000256" key="2">
    <source>
        <dbReference type="ARBA" id="ARBA00022475"/>
    </source>
</evidence>
<feature type="transmembrane region" description="Helical" evidence="6">
    <location>
        <begin position="222"/>
        <end position="244"/>
    </location>
</feature>
<feature type="transmembrane region" description="Helical" evidence="6">
    <location>
        <begin position="107"/>
        <end position="127"/>
    </location>
</feature>
<dbReference type="KEGG" id="cnc:CNE_2c09850"/>
<gene>
    <name evidence="8" type="ordered locus">CNE_2c09850</name>
</gene>
<name>F8GTB6_CUPNN</name>